<evidence type="ECO:0000256" key="2">
    <source>
        <dbReference type="ARBA" id="ARBA00023306"/>
    </source>
</evidence>
<feature type="compositionally biased region" description="Basic and acidic residues" evidence="3">
    <location>
        <begin position="1"/>
        <end position="15"/>
    </location>
</feature>
<accession>A0ABP0XMT9</accession>
<gene>
    <name evidence="4" type="ORF">CITCOLO1_LOCUS380</name>
</gene>
<keyword evidence="2" id="KW-0131">Cell cycle</keyword>
<dbReference type="EMBL" id="OZ021735">
    <property type="protein sequence ID" value="CAK9308860.1"/>
    <property type="molecule type" value="Genomic_DNA"/>
</dbReference>
<evidence type="ECO:0000313" key="5">
    <source>
        <dbReference type="Proteomes" id="UP001642487"/>
    </source>
</evidence>
<evidence type="ECO:0000313" key="4">
    <source>
        <dbReference type="EMBL" id="CAK9308860.1"/>
    </source>
</evidence>
<feature type="region of interest" description="Disordered" evidence="3">
    <location>
        <begin position="62"/>
        <end position="126"/>
    </location>
</feature>
<keyword evidence="1" id="KW-0649">Protein kinase inhibitor</keyword>
<proteinExistence type="predicted"/>
<keyword evidence="5" id="KW-1185">Reference proteome</keyword>
<evidence type="ECO:0000256" key="3">
    <source>
        <dbReference type="SAM" id="MobiDB-lite"/>
    </source>
</evidence>
<dbReference type="PANTHER" id="PTHR33142:SF40">
    <property type="entry name" value="CYCLIN-DEPENDENT PROTEIN KINASE INHIBITOR SMR6"/>
    <property type="match status" value="1"/>
</dbReference>
<reference evidence="4 5" key="1">
    <citation type="submission" date="2024-03" db="EMBL/GenBank/DDBJ databases">
        <authorList>
            <person name="Gkanogiannis A."/>
            <person name="Becerra Lopez-Lavalle L."/>
        </authorList>
    </citation>
    <scope>NUCLEOTIDE SEQUENCE [LARGE SCALE GENOMIC DNA]</scope>
</reference>
<protein>
    <recommendedName>
        <fullName evidence="6">Cyclin-dependent protein kinase inhibitor SMR6-like</fullName>
    </recommendedName>
</protein>
<organism evidence="4 5">
    <name type="scientific">Citrullus colocynthis</name>
    <name type="common">colocynth</name>
    <dbReference type="NCBI Taxonomy" id="252529"/>
    <lineage>
        <taxon>Eukaryota</taxon>
        <taxon>Viridiplantae</taxon>
        <taxon>Streptophyta</taxon>
        <taxon>Embryophyta</taxon>
        <taxon>Tracheophyta</taxon>
        <taxon>Spermatophyta</taxon>
        <taxon>Magnoliopsida</taxon>
        <taxon>eudicotyledons</taxon>
        <taxon>Gunneridae</taxon>
        <taxon>Pentapetalae</taxon>
        <taxon>rosids</taxon>
        <taxon>fabids</taxon>
        <taxon>Cucurbitales</taxon>
        <taxon>Cucurbitaceae</taxon>
        <taxon>Benincaseae</taxon>
        <taxon>Citrullus</taxon>
    </lineage>
</organism>
<feature type="region of interest" description="Disordered" evidence="3">
    <location>
        <begin position="1"/>
        <end position="29"/>
    </location>
</feature>
<name>A0ABP0XMT9_9ROSI</name>
<dbReference type="Proteomes" id="UP001642487">
    <property type="component" value="Chromosome 1"/>
</dbReference>
<dbReference type="InterPro" id="IPR040389">
    <property type="entry name" value="SMR"/>
</dbReference>
<dbReference type="PANTHER" id="PTHR33142">
    <property type="entry name" value="CYCLIN-DEPENDENT PROTEIN KINASE INHIBITOR SMR13"/>
    <property type="match status" value="1"/>
</dbReference>
<sequence>MNLKRNENDGPDKMQAHKKQSGPRPILTSGCKPVFYPLMGFSKKSQIDGGFEAEGKKWVIAGLPPRSSLKPINTKSKAKDGDDDGEKTPTAKEARIPEKLGCPPAPRKRRSLKSSSNQNHMREFFNPPDLESVFKLRV</sequence>
<evidence type="ECO:0008006" key="6">
    <source>
        <dbReference type="Google" id="ProtNLM"/>
    </source>
</evidence>
<feature type="compositionally biased region" description="Basic and acidic residues" evidence="3">
    <location>
        <begin position="86"/>
        <end position="98"/>
    </location>
</feature>
<evidence type="ECO:0000256" key="1">
    <source>
        <dbReference type="ARBA" id="ARBA00023013"/>
    </source>
</evidence>